<dbReference type="EMBL" id="CYRX01000008">
    <property type="protein sequence ID" value="CUH59039.1"/>
    <property type="molecule type" value="Genomic_DNA"/>
</dbReference>
<proteinExistence type="predicted"/>
<sequence>MSKRALFNVTVAGTNITTALMPVLLGLQVSDKVGTHTDSADLEVDDTDGRIVLPQIGAPVSIALGWDSEGLRVVFEGTVDEVKSSGTRSAGRRLRITAKGMDTTGRAKEGQQRHWDGATVETILRDAATHAGISQIEIDPALRNLTRGYFEMRDESLIAMGERLAREIGGNFRVTGGRIVLSKRNGDYATATTATWGQNLHSWDIAPSLGRPQFGLVRGRWYDVAAGAWQGVERATGIDVPSVYADRFARAGEVETTQQGESDAATTARDAGEGTVVIEGNTAAVPDGLCTVSSTRPGVDGSYRIEAVTHTLTRSGGFVTTLELKQPQQGAGTDARAETTPPVAPSANVPPIIDPDATGPF</sequence>
<dbReference type="AlphaFoldDB" id="A0A0P1FFG4"/>
<dbReference type="RefSeq" id="WP_058122350.1">
    <property type="nucleotide sequence ID" value="NZ_CYRX01000008.1"/>
</dbReference>
<dbReference type="Proteomes" id="UP000051298">
    <property type="component" value="Unassembled WGS sequence"/>
</dbReference>
<gene>
    <name evidence="2" type="ORF">THS5294_00320</name>
</gene>
<evidence type="ECO:0000313" key="2">
    <source>
        <dbReference type="EMBL" id="CUH59039.1"/>
    </source>
</evidence>
<accession>A0A0P1FFG4</accession>
<evidence type="ECO:0000256" key="1">
    <source>
        <dbReference type="SAM" id="MobiDB-lite"/>
    </source>
</evidence>
<evidence type="ECO:0000313" key="3">
    <source>
        <dbReference type="Proteomes" id="UP000051298"/>
    </source>
</evidence>
<organism evidence="2 3">
    <name type="scientific">Thalassobacter stenotrophicus</name>
    <dbReference type="NCBI Taxonomy" id="266809"/>
    <lineage>
        <taxon>Bacteria</taxon>
        <taxon>Pseudomonadati</taxon>
        <taxon>Pseudomonadota</taxon>
        <taxon>Alphaproteobacteria</taxon>
        <taxon>Rhodobacterales</taxon>
        <taxon>Roseobacteraceae</taxon>
        <taxon>Thalassobacter</taxon>
    </lineage>
</organism>
<protein>
    <submittedName>
        <fullName evidence="2">Tail protein</fullName>
    </submittedName>
</protein>
<reference evidence="2 3" key="1">
    <citation type="submission" date="2015-09" db="EMBL/GenBank/DDBJ databases">
        <authorList>
            <consortium name="Swine Surveillance"/>
        </authorList>
    </citation>
    <scope>NUCLEOTIDE SEQUENCE [LARGE SCALE GENOMIC DNA]</scope>
    <source>
        <strain evidence="2 3">CECT 5294</strain>
    </source>
</reference>
<feature type="region of interest" description="Disordered" evidence="1">
    <location>
        <begin position="325"/>
        <end position="361"/>
    </location>
</feature>
<dbReference type="SUPFAM" id="SSF69279">
    <property type="entry name" value="Phage tail proteins"/>
    <property type="match status" value="1"/>
</dbReference>
<name>A0A0P1FFG4_9RHOB</name>